<gene>
    <name evidence="2" type="ORF">CRG98_020322</name>
</gene>
<protein>
    <submittedName>
        <fullName evidence="2">Uncharacterized protein</fullName>
    </submittedName>
</protein>
<evidence type="ECO:0000313" key="3">
    <source>
        <dbReference type="Proteomes" id="UP000233551"/>
    </source>
</evidence>
<organism evidence="2 3">
    <name type="scientific">Punica granatum</name>
    <name type="common">Pomegranate</name>
    <dbReference type="NCBI Taxonomy" id="22663"/>
    <lineage>
        <taxon>Eukaryota</taxon>
        <taxon>Viridiplantae</taxon>
        <taxon>Streptophyta</taxon>
        <taxon>Embryophyta</taxon>
        <taxon>Tracheophyta</taxon>
        <taxon>Spermatophyta</taxon>
        <taxon>Magnoliopsida</taxon>
        <taxon>eudicotyledons</taxon>
        <taxon>Gunneridae</taxon>
        <taxon>Pentapetalae</taxon>
        <taxon>rosids</taxon>
        <taxon>malvids</taxon>
        <taxon>Myrtales</taxon>
        <taxon>Lythraceae</taxon>
        <taxon>Punica</taxon>
    </lineage>
</organism>
<reference evidence="2 3" key="1">
    <citation type="submission" date="2017-11" db="EMBL/GenBank/DDBJ databases">
        <title>De-novo sequencing of pomegranate (Punica granatum L.) genome.</title>
        <authorList>
            <person name="Akparov Z."/>
            <person name="Amiraslanov A."/>
            <person name="Hajiyeva S."/>
            <person name="Abbasov M."/>
            <person name="Kaur K."/>
            <person name="Hamwieh A."/>
            <person name="Solovyev V."/>
            <person name="Salamov A."/>
            <person name="Braich B."/>
            <person name="Kosarev P."/>
            <person name="Mahmoud A."/>
            <person name="Hajiyev E."/>
            <person name="Babayeva S."/>
            <person name="Izzatullayeva V."/>
            <person name="Mammadov A."/>
            <person name="Mammadov A."/>
            <person name="Sharifova S."/>
            <person name="Ojaghi J."/>
            <person name="Eynullazada K."/>
            <person name="Bayramov B."/>
            <person name="Abdulazimova A."/>
            <person name="Shahmuradov I."/>
        </authorList>
    </citation>
    <scope>NUCLEOTIDE SEQUENCE [LARGE SCALE GENOMIC DNA]</scope>
    <source>
        <strain evidence="3">cv. AG2017</strain>
        <tissue evidence="2">Leaf</tissue>
    </source>
</reference>
<evidence type="ECO:0000313" key="2">
    <source>
        <dbReference type="EMBL" id="PKI59242.1"/>
    </source>
</evidence>
<dbReference type="Proteomes" id="UP000233551">
    <property type="component" value="Unassembled WGS sequence"/>
</dbReference>
<keyword evidence="3" id="KW-1185">Reference proteome</keyword>
<comment type="caution">
    <text evidence="2">The sequence shown here is derived from an EMBL/GenBank/DDBJ whole genome shotgun (WGS) entry which is preliminary data.</text>
</comment>
<sequence length="174" mass="19358">MQKARLGARELARVTIVDGVASRGKNRNVKQRDGCEERAQMFTRCEALGGKLRGRRQHVGSRVPDESGSCEGSDFEGANHPVDEVAKIEKRFRVLWGGGAPVARYPWNDVDSYLRRLAALDTQAWSLHALLQQEIPNLSRSVPTLATTFIVDPASSWIPPTRADSNTTCHRHKI</sequence>
<proteinExistence type="predicted"/>
<dbReference type="AlphaFoldDB" id="A0A2I0JSJ8"/>
<dbReference type="EMBL" id="PGOL01001311">
    <property type="protein sequence ID" value="PKI59242.1"/>
    <property type="molecule type" value="Genomic_DNA"/>
</dbReference>
<evidence type="ECO:0000256" key="1">
    <source>
        <dbReference type="SAM" id="MobiDB-lite"/>
    </source>
</evidence>
<feature type="region of interest" description="Disordered" evidence="1">
    <location>
        <begin position="56"/>
        <end position="77"/>
    </location>
</feature>
<name>A0A2I0JSJ8_PUNGR</name>
<accession>A0A2I0JSJ8</accession>